<dbReference type="InterPro" id="IPR013752">
    <property type="entry name" value="KPA_reductase"/>
</dbReference>
<keyword evidence="5" id="KW-0472">Membrane</keyword>
<dbReference type="InterPro" id="IPR003710">
    <property type="entry name" value="ApbA"/>
</dbReference>
<name>A0AA35VIE5_9HYPO</name>
<dbReference type="GO" id="GO:0005737">
    <property type="term" value="C:cytoplasm"/>
    <property type="evidence" value="ECO:0007669"/>
    <property type="project" value="TreeGrafter"/>
</dbReference>
<dbReference type="InterPro" id="IPR036291">
    <property type="entry name" value="NAD(P)-bd_dom_sf"/>
</dbReference>
<keyword evidence="2 4" id="KW-0521">NADP</keyword>
<sequence>MPQDVLLYGLGAIGSFYAFILSRNENVRLSVIARSNYEAVKANGFKIVSENHGEHTVKPFQGEKMVQTTAQLYVPRDAALTLIRVLVLKHPSEAKTTFDYIVCAHKAINQSTVPEQLASCVDEKKTTIVIIQNGVGNEEPFRQRFPSTTIISCVTWVGARQSQPGVIAHTKSEDMQIGIFPTNGNDSDRDAGRLKEFSNLLTTGKTVFQAVPDIQLLRWEKVVWNAAWNSLTTLTLMDTHSWLASPDAETLTRRLMTEVIDVGKALGVALDYDLIDTLVNKIKGMPPIGSSMRTDYENNKPMEVEIILGYPVRKGKELGINIATVETIYVILTAVNRRLMKI</sequence>
<dbReference type="InterPro" id="IPR013332">
    <property type="entry name" value="KPR_N"/>
</dbReference>
<evidence type="ECO:0000256" key="4">
    <source>
        <dbReference type="RuleBase" id="RU362068"/>
    </source>
</evidence>
<evidence type="ECO:0000256" key="3">
    <source>
        <dbReference type="ARBA" id="ARBA00023002"/>
    </source>
</evidence>
<keyword evidence="3 4" id="KW-0560">Oxidoreductase</keyword>
<dbReference type="InterPro" id="IPR008927">
    <property type="entry name" value="6-PGluconate_DH-like_C_sf"/>
</dbReference>
<dbReference type="InterPro" id="IPR013328">
    <property type="entry name" value="6PGD_dom2"/>
</dbReference>
<evidence type="ECO:0000259" key="7">
    <source>
        <dbReference type="Pfam" id="PF08546"/>
    </source>
</evidence>
<dbReference type="SUPFAM" id="SSF51735">
    <property type="entry name" value="NAD(P)-binding Rossmann-fold domains"/>
    <property type="match status" value="1"/>
</dbReference>
<dbReference type="FunFam" id="1.10.1040.10:FF:000017">
    <property type="entry name" value="2-dehydropantoate 2-reductase"/>
    <property type="match status" value="1"/>
</dbReference>
<dbReference type="Pfam" id="PF08546">
    <property type="entry name" value="ApbA_C"/>
    <property type="match status" value="1"/>
</dbReference>
<dbReference type="PANTHER" id="PTHR21708:SF40">
    <property type="entry name" value="REDUCTASE FAMILY PROTEIN, PUTATIVE (AFU_ORTHOLOGUE AFUA_2G14497)-RELATED"/>
    <property type="match status" value="1"/>
</dbReference>
<dbReference type="EC" id="1.1.1.169" evidence="4"/>
<comment type="catalytic activity">
    <reaction evidence="4">
        <text>(R)-pantoate + NADP(+) = 2-dehydropantoate + NADPH + H(+)</text>
        <dbReference type="Rhea" id="RHEA:16233"/>
        <dbReference type="ChEBI" id="CHEBI:11561"/>
        <dbReference type="ChEBI" id="CHEBI:15378"/>
        <dbReference type="ChEBI" id="CHEBI:15980"/>
        <dbReference type="ChEBI" id="CHEBI:57783"/>
        <dbReference type="ChEBI" id="CHEBI:58349"/>
        <dbReference type="EC" id="1.1.1.169"/>
    </reaction>
</comment>
<protein>
    <recommendedName>
        <fullName evidence="4">2-dehydropantoate 2-reductase</fullName>
        <ecNumber evidence="4">1.1.1.169</ecNumber>
    </recommendedName>
    <alternativeName>
        <fullName evidence="4">Ketopantoate reductase</fullName>
    </alternativeName>
</protein>
<comment type="similarity">
    <text evidence="1 4">Belongs to the ketopantoate reductase family.</text>
</comment>
<comment type="function">
    <text evidence="4">Catalyzes the NADPH-dependent reduction of ketopantoate into pantoic acid.</text>
</comment>
<feature type="transmembrane region" description="Helical" evidence="5">
    <location>
        <begin position="6"/>
        <end position="22"/>
    </location>
</feature>
<dbReference type="SUPFAM" id="SSF48179">
    <property type="entry name" value="6-phosphogluconate dehydrogenase C-terminal domain-like"/>
    <property type="match status" value="1"/>
</dbReference>
<dbReference type="AlphaFoldDB" id="A0AA35VIE5"/>
<proteinExistence type="inferred from homology"/>
<keyword evidence="5" id="KW-1133">Transmembrane helix</keyword>
<dbReference type="PANTHER" id="PTHR21708">
    <property type="entry name" value="PROBABLE 2-DEHYDROPANTOATE 2-REDUCTASE"/>
    <property type="match status" value="1"/>
</dbReference>
<evidence type="ECO:0000259" key="6">
    <source>
        <dbReference type="Pfam" id="PF02558"/>
    </source>
</evidence>
<dbReference type="GO" id="GO:0008677">
    <property type="term" value="F:2-dehydropantoate 2-reductase activity"/>
    <property type="evidence" value="ECO:0007669"/>
    <property type="project" value="UniProtKB-EC"/>
</dbReference>
<dbReference type="NCBIfam" id="TIGR00745">
    <property type="entry name" value="apbA_panE"/>
    <property type="match status" value="1"/>
</dbReference>
<dbReference type="Proteomes" id="UP001160390">
    <property type="component" value="Unassembled WGS sequence"/>
</dbReference>
<keyword evidence="5" id="KW-0812">Transmembrane</keyword>
<dbReference type="GO" id="GO:0015940">
    <property type="term" value="P:pantothenate biosynthetic process"/>
    <property type="evidence" value="ECO:0007669"/>
    <property type="project" value="InterPro"/>
</dbReference>
<dbReference type="InterPro" id="IPR051402">
    <property type="entry name" value="KPR-Related"/>
</dbReference>
<dbReference type="FunFam" id="3.40.50.720:FF:000609">
    <property type="entry name" value="2-dehydropantoate 2-reductase"/>
    <property type="match status" value="1"/>
</dbReference>
<accession>A0AA35VIE5</accession>
<evidence type="ECO:0000313" key="8">
    <source>
        <dbReference type="EMBL" id="CAI6099508.1"/>
    </source>
</evidence>
<dbReference type="Pfam" id="PF02558">
    <property type="entry name" value="ApbA"/>
    <property type="match status" value="1"/>
</dbReference>
<feature type="domain" description="Ketopantoate reductase C-terminal" evidence="7">
    <location>
        <begin position="213"/>
        <end position="335"/>
    </location>
</feature>
<dbReference type="EMBL" id="CABFNP030001320">
    <property type="protein sequence ID" value="CAI6099508.1"/>
    <property type="molecule type" value="Genomic_DNA"/>
</dbReference>
<comment type="caution">
    <text evidence="8">The sequence shown here is derived from an EMBL/GenBank/DDBJ whole genome shotgun (WGS) entry which is preliminary data.</text>
</comment>
<evidence type="ECO:0000256" key="5">
    <source>
        <dbReference type="SAM" id="Phobius"/>
    </source>
</evidence>
<evidence type="ECO:0000256" key="2">
    <source>
        <dbReference type="ARBA" id="ARBA00022857"/>
    </source>
</evidence>
<reference evidence="8" key="1">
    <citation type="submission" date="2023-01" db="EMBL/GenBank/DDBJ databases">
        <authorList>
            <person name="Piombo E."/>
        </authorList>
    </citation>
    <scope>NUCLEOTIDE SEQUENCE</scope>
</reference>
<evidence type="ECO:0000256" key="1">
    <source>
        <dbReference type="ARBA" id="ARBA00007870"/>
    </source>
</evidence>
<keyword evidence="9" id="KW-1185">Reference proteome</keyword>
<organism evidence="8 9">
    <name type="scientific">Clonostachys chloroleuca</name>
    <dbReference type="NCBI Taxonomy" id="1926264"/>
    <lineage>
        <taxon>Eukaryota</taxon>
        <taxon>Fungi</taxon>
        <taxon>Dikarya</taxon>
        <taxon>Ascomycota</taxon>
        <taxon>Pezizomycotina</taxon>
        <taxon>Sordariomycetes</taxon>
        <taxon>Hypocreomycetidae</taxon>
        <taxon>Hypocreales</taxon>
        <taxon>Bionectriaceae</taxon>
        <taxon>Clonostachys</taxon>
    </lineage>
</organism>
<feature type="domain" description="Ketopantoate reductase N-terminal" evidence="6">
    <location>
        <begin position="6"/>
        <end position="180"/>
    </location>
</feature>
<evidence type="ECO:0000313" key="9">
    <source>
        <dbReference type="Proteomes" id="UP001160390"/>
    </source>
</evidence>
<dbReference type="Gene3D" id="1.10.1040.10">
    <property type="entry name" value="N-(1-d-carboxylethyl)-l-norvaline Dehydrogenase, domain 2"/>
    <property type="match status" value="1"/>
</dbReference>
<gene>
    <name evidence="8" type="ORF">CCHLO57077_00016852</name>
</gene>
<dbReference type="Gene3D" id="3.40.50.720">
    <property type="entry name" value="NAD(P)-binding Rossmann-like Domain"/>
    <property type="match status" value="1"/>
</dbReference>